<name>A0A0A9D4Y1_ARUDO</name>
<dbReference type="AlphaFoldDB" id="A0A0A9D4Y1"/>
<organism evidence="1">
    <name type="scientific">Arundo donax</name>
    <name type="common">Giant reed</name>
    <name type="synonym">Donax arundinaceus</name>
    <dbReference type="NCBI Taxonomy" id="35708"/>
    <lineage>
        <taxon>Eukaryota</taxon>
        <taxon>Viridiplantae</taxon>
        <taxon>Streptophyta</taxon>
        <taxon>Embryophyta</taxon>
        <taxon>Tracheophyta</taxon>
        <taxon>Spermatophyta</taxon>
        <taxon>Magnoliopsida</taxon>
        <taxon>Liliopsida</taxon>
        <taxon>Poales</taxon>
        <taxon>Poaceae</taxon>
        <taxon>PACMAD clade</taxon>
        <taxon>Arundinoideae</taxon>
        <taxon>Arundineae</taxon>
        <taxon>Arundo</taxon>
    </lineage>
</organism>
<dbReference type="EMBL" id="GBRH01216142">
    <property type="protein sequence ID" value="JAD81753.1"/>
    <property type="molecule type" value="Transcribed_RNA"/>
</dbReference>
<reference evidence="1" key="2">
    <citation type="journal article" date="2015" name="Data Brief">
        <title>Shoot transcriptome of the giant reed, Arundo donax.</title>
        <authorList>
            <person name="Barrero R.A."/>
            <person name="Guerrero F.D."/>
            <person name="Moolhuijzen P."/>
            <person name="Goolsby J.A."/>
            <person name="Tidwell J."/>
            <person name="Bellgard S.E."/>
            <person name="Bellgard M.I."/>
        </authorList>
    </citation>
    <scope>NUCLEOTIDE SEQUENCE</scope>
    <source>
        <tissue evidence="1">Shoot tissue taken approximately 20 cm above the soil surface</tissue>
    </source>
</reference>
<protein>
    <submittedName>
        <fullName evidence="1">Uncharacterized protein</fullName>
    </submittedName>
</protein>
<proteinExistence type="predicted"/>
<reference evidence="1" key="1">
    <citation type="submission" date="2014-09" db="EMBL/GenBank/DDBJ databases">
        <authorList>
            <person name="Magalhaes I.L.F."/>
            <person name="Oliveira U."/>
            <person name="Santos F.R."/>
            <person name="Vidigal T.H.D.A."/>
            <person name="Brescovit A.D."/>
            <person name="Santos A.J."/>
        </authorList>
    </citation>
    <scope>NUCLEOTIDE SEQUENCE</scope>
    <source>
        <tissue evidence="1">Shoot tissue taken approximately 20 cm above the soil surface</tissue>
    </source>
</reference>
<accession>A0A0A9D4Y1</accession>
<sequence>MEAPTDQLLQHLNQTWNDVSASTGNRHDALTVKAFLRPYNLVICDRKKTLNAHAC</sequence>
<evidence type="ECO:0000313" key="1">
    <source>
        <dbReference type="EMBL" id="JAD81753.1"/>
    </source>
</evidence>